<reference evidence="7" key="1">
    <citation type="journal article" date="2020" name="Fungal Divers.">
        <title>Resolving the Mortierellaceae phylogeny through synthesis of multi-gene phylogenetics and phylogenomics.</title>
        <authorList>
            <person name="Vandepol N."/>
            <person name="Liber J."/>
            <person name="Desiro A."/>
            <person name="Na H."/>
            <person name="Kennedy M."/>
            <person name="Barry K."/>
            <person name="Grigoriev I.V."/>
            <person name="Miller A.N."/>
            <person name="O'Donnell K."/>
            <person name="Stajich J.E."/>
            <person name="Bonito G."/>
        </authorList>
    </citation>
    <scope>NUCLEOTIDE SEQUENCE</scope>
    <source>
        <strain evidence="7">BC1065</strain>
    </source>
</reference>
<dbReference type="FunFam" id="3.40.30.10:FF:000096">
    <property type="entry name" value="Glutathione S-transferase kappa"/>
    <property type="match status" value="1"/>
</dbReference>
<evidence type="ECO:0000313" key="7">
    <source>
        <dbReference type="EMBL" id="KAG0250356.1"/>
    </source>
</evidence>
<dbReference type="EMBL" id="JAAAJB010000870">
    <property type="protein sequence ID" value="KAG0250356.1"/>
    <property type="molecule type" value="Genomic_DNA"/>
</dbReference>
<dbReference type="InterPro" id="IPR001853">
    <property type="entry name" value="DSBA-like_thioredoxin_dom"/>
</dbReference>
<evidence type="ECO:0000313" key="8">
    <source>
        <dbReference type="Proteomes" id="UP000807716"/>
    </source>
</evidence>
<proteinExistence type="inferred from homology"/>
<dbReference type="GO" id="GO:0006749">
    <property type="term" value="P:glutathione metabolic process"/>
    <property type="evidence" value="ECO:0007669"/>
    <property type="project" value="TreeGrafter"/>
</dbReference>
<dbReference type="Gene3D" id="3.40.30.10">
    <property type="entry name" value="Glutaredoxin"/>
    <property type="match status" value="1"/>
</dbReference>
<name>A0A9P6TXG2_9FUNG</name>
<evidence type="ECO:0000256" key="2">
    <source>
        <dbReference type="ARBA" id="ARBA00022679"/>
    </source>
</evidence>
<evidence type="ECO:0000256" key="4">
    <source>
        <dbReference type="PIRNR" id="PIRNR006386"/>
    </source>
</evidence>
<dbReference type="GO" id="GO:0004364">
    <property type="term" value="F:glutathione transferase activity"/>
    <property type="evidence" value="ECO:0007669"/>
    <property type="project" value="UniProtKB-UniRule"/>
</dbReference>
<dbReference type="AlphaFoldDB" id="A0A9P6TXG2"/>
<sequence length="223" mass="24582">MAARSTVTLYFDVVSPYTYVGWNLLKRQRPHWKSVDVAFKPVLLGGIMNATKNTPNTAVPAKGQYMWYEIDLLSKLGKFPYVKPPQFPFKTLQAMRVLVAVQQNDSEKLEACADKVIIPNACWGQGKDVANPDVIIEQLAPVFGGSKEKVQQLLDLTAQQSIKQGLIDNTDEAVKKGAFGGPFWVVRKAGSDKDHILFGSDRLETIAALLGESYQTVASPAKL</sequence>
<dbReference type="InterPro" id="IPR051924">
    <property type="entry name" value="GST_Kappa/NadH"/>
</dbReference>
<dbReference type="OrthoDB" id="4664297at2759"/>
<dbReference type="PIRSF" id="PIRSF006386">
    <property type="entry name" value="HCCAis_GSTk"/>
    <property type="match status" value="1"/>
</dbReference>
<evidence type="ECO:0000256" key="3">
    <source>
        <dbReference type="ARBA" id="ARBA00047960"/>
    </source>
</evidence>
<comment type="similarity">
    <text evidence="1 4">Belongs to the GST superfamily. Kappa family.</text>
</comment>
<comment type="caution">
    <text evidence="7">The sequence shown here is derived from an EMBL/GenBank/DDBJ whole genome shotgun (WGS) entry which is preliminary data.</text>
</comment>
<gene>
    <name evidence="7" type="primary">GSTK1_2</name>
    <name evidence="7" type="ORF">DFQ27_009458</name>
</gene>
<keyword evidence="8" id="KW-1185">Reference proteome</keyword>
<evidence type="ECO:0000256" key="5">
    <source>
        <dbReference type="PIRSR" id="PIRSR006386-1"/>
    </source>
</evidence>
<dbReference type="PANTHER" id="PTHR42943:SF2">
    <property type="entry name" value="GLUTATHIONE S-TRANSFERASE KAPPA 1"/>
    <property type="match status" value="1"/>
</dbReference>
<dbReference type="GO" id="GO:0005777">
    <property type="term" value="C:peroxisome"/>
    <property type="evidence" value="ECO:0007669"/>
    <property type="project" value="TreeGrafter"/>
</dbReference>
<dbReference type="PANTHER" id="PTHR42943">
    <property type="entry name" value="GLUTATHIONE S-TRANSFERASE KAPPA"/>
    <property type="match status" value="1"/>
</dbReference>
<accession>A0A9P6TXG2</accession>
<feature type="domain" description="DSBA-like thioredoxin" evidence="6">
    <location>
        <begin position="6"/>
        <end position="210"/>
    </location>
</feature>
<comment type="catalytic activity">
    <reaction evidence="3 4">
        <text>RX + glutathione = an S-substituted glutathione + a halide anion + H(+)</text>
        <dbReference type="Rhea" id="RHEA:16437"/>
        <dbReference type="ChEBI" id="CHEBI:15378"/>
        <dbReference type="ChEBI" id="CHEBI:16042"/>
        <dbReference type="ChEBI" id="CHEBI:17792"/>
        <dbReference type="ChEBI" id="CHEBI:57925"/>
        <dbReference type="ChEBI" id="CHEBI:90779"/>
        <dbReference type="EC" id="2.5.1.18"/>
    </reaction>
</comment>
<feature type="active site" description="Nucleophile" evidence="5">
    <location>
        <position position="15"/>
    </location>
</feature>
<dbReference type="EC" id="2.5.1.18" evidence="4"/>
<dbReference type="GO" id="GO:0005739">
    <property type="term" value="C:mitochondrion"/>
    <property type="evidence" value="ECO:0007669"/>
    <property type="project" value="TreeGrafter"/>
</dbReference>
<keyword evidence="2 4" id="KW-0808">Transferase</keyword>
<dbReference type="InterPro" id="IPR014440">
    <property type="entry name" value="HCCAis_GSTk"/>
</dbReference>
<dbReference type="Proteomes" id="UP000807716">
    <property type="component" value="Unassembled WGS sequence"/>
</dbReference>
<dbReference type="Pfam" id="PF01323">
    <property type="entry name" value="DSBA"/>
    <property type="match status" value="1"/>
</dbReference>
<evidence type="ECO:0000256" key="1">
    <source>
        <dbReference type="ARBA" id="ARBA00006494"/>
    </source>
</evidence>
<dbReference type="GO" id="GO:0004602">
    <property type="term" value="F:glutathione peroxidase activity"/>
    <property type="evidence" value="ECO:0007669"/>
    <property type="project" value="TreeGrafter"/>
</dbReference>
<dbReference type="InterPro" id="IPR036249">
    <property type="entry name" value="Thioredoxin-like_sf"/>
</dbReference>
<organism evidence="7 8">
    <name type="scientific">Actinomortierella ambigua</name>
    <dbReference type="NCBI Taxonomy" id="1343610"/>
    <lineage>
        <taxon>Eukaryota</taxon>
        <taxon>Fungi</taxon>
        <taxon>Fungi incertae sedis</taxon>
        <taxon>Mucoromycota</taxon>
        <taxon>Mortierellomycotina</taxon>
        <taxon>Mortierellomycetes</taxon>
        <taxon>Mortierellales</taxon>
        <taxon>Mortierellaceae</taxon>
        <taxon>Actinomortierella</taxon>
    </lineage>
</organism>
<dbReference type="SUPFAM" id="SSF52833">
    <property type="entry name" value="Thioredoxin-like"/>
    <property type="match status" value="1"/>
</dbReference>
<evidence type="ECO:0000259" key="6">
    <source>
        <dbReference type="Pfam" id="PF01323"/>
    </source>
</evidence>
<protein>
    <recommendedName>
        <fullName evidence="4">Glutathione S-transferase kappa</fullName>
        <ecNumber evidence="4">2.5.1.18</ecNumber>
    </recommendedName>
</protein>